<protein>
    <submittedName>
        <fullName evidence="1">Uncharacterized protein</fullName>
    </submittedName>
</protein>
<keyword evidence="2" id="KW-1185">Reference proteome</keyword>
<dbReference type="Proteomes" id="UP001239111">
    <property type="component" value="Chromosome 3"/>
</dbReference>
<feature type="non-terminal residue" evidence="1">
    <location>
        <position position="116"/>
    </location>
</feature>
<evidence type="ECO:0000313" key="1">
    <source>
        <dbReference type="EMBL" id="KAJ8670018.1"/>
    </source>
</evidence>
<gene>
    <name evidence="1" type="ORF">QAD02_001277</name>
</gene>
<sequence>FQLVDPTDLMAEGYKTTSGSAEKLLNLSFDASSLMSMYGCIPNIKAGLTREHLSVWHTLQPIKKGDRLIFFNPASTIYDNVPKSTRQRLFRTYYNCTCDCQACTENWHVDGLEHDK</sequence>
<comment type="caution">
    <text evidence="1">The sequence shown here is derived from an EMBL/GenBank/DDBJ whole genome shotgun (WGS) entry which is preliminary data.</text>
</comment>
<evidence type="ECO:0000313" key="2">
    <source>
        <dbReference type="Proteomes" id="UP001239111"/>
    </source>
</evidence>
<reference evidence="1" key="1">
    <citation type="submission" date="2023-04" db="EMBL/GenBank/DDBJ databases">
        <title>A chromosome-level genome assembly of the parasitoid wasp Eretmocerus hayati.</title>
        <authorList>
            <person name="Zhong Y."/>
            <person name="Liu S."/>
            <person name="Liu Y."/>
        </authorList>
    </citation>
    <scope>NUCLEOTIDE SEQUENCE</scope>
    <source>
        <strain evidence="1">ZJU_SS_LIU_2023</strain>
    </source>
</reference>
<dbReference type="EMBL" id="CM056743">
    <property type="protein sequence ID" value="KAJ8670018.1"/>
    <property type="molecule type" value="Genomic_DNA"/>
</dbReference>
<accession>A0ACC2NGJ0</accession>
<proteinExistence type="predicted"/>
<organism evidence="1 2">
    <name type="scientific">Eretmocerus hayati</name>
    <dbReference type="NCBI Taxonomy" id="131215"/>
    <lineage>
        <taxon>Eukaryota</taxon>
        <taxon>Metazoa</taxon>
        <taxon>Ecdysozoa</taxon>
        <taxon>Arthropoda</taxon>
        <taxon>Hexapoda</taxon>
        <taxon>Insecta</taxon>
        <taxon>Pterygota</taxon>
        <taxon>Neoptera</taxon>
        <taxon>Endopterygota</taxon>
        <taxon>Hymenoptera</taxon>
        <taxon>Apocrita</taxon>
        <taxon>Proctotrupomorpha</taxon>
        <taxon>Chalcidoidea</taxon>
        <taxon>Aphelinidae</taxon>
        <taxon>Aphelininae</taxon>
        <taxon>Eretmocerus</taxon>
    </lineage>
</organism>
<name>A0ACC2NGJ0_9HYME</name>
<feature type="non-terminal residue" evidence="1">
    <location>
        <position position="1"/>
    </location>
</feature>